<feature type="domain" description="GS beta-grasp" evidence="7">
    <location>
        <begin position="20"/>
        <end position="116"/>
    </location>
</feature>
<dbReference type="Proteomes" id="UP000199046">
    <property type="component" value="Unassembled WGS sequence"/>
</dbReference>
<feature type="domain" description="GS catalytic" evidence="8">
    <location>
        <begin position="123"/>
        <end position="461"/>
    </location>
</feature>
<dbReference type="InterPro" id="IPR008146">
    <property type="entry name" value="Gln_synth_cat_dom"/>
</dbReference>
<dbReference type="OrthoDB" id="9789509at2"/>
<evidence type="ECO:0000259" key="7">
    <source>
        <dbReference type="PROSITE" id="PS51986"/>
    </source>
</evidence>
<dbReference type="GO" id="GO:0005524">
    <property type="term" value="F:ATP binding"/>
    <property type="evidence" value="ECO:0007669"/>
    <property type="project" value="UniProtKB-KW"/>
</dbReference>
<evidence type="ECO:0000313" key="10">
    <source>
        <dbReference type="Proteomes" id="UP000199046"/>
    </source>
</evidence>
<evidence type="ECO:0000256" key="1">
    <source>
        <dbReference type="ARBA" id="ARBA00022598"/>
    </source>
</evidence>
<dbReference type="PANTHER" id="PTHR43785:SF12">
    <property type="entry name" value="TYPE-1 GLUTAMINE SYNTHETASE 2"/>
    <property type="match status" value="1"/>
</dbReference>
<accession>A0A1I1M8T7</accession>
<dbReference type="GO" id="GO:0004356">
    <property type="term" value="F:glutamine synthetase activity"/>
    <property type="evidence" value="ECO:0007669"/>
    <property type="project" value="InterPro"/>
</dbReference>
<dbReference type="STRING" id="402385.SAMN05421848_2863"/>
<dbReference type="AlphaFoldDB" id="A0A1I1M8T7"/>
<feature type="region of interest" description="Disordered" evidence="6">
    <location>
        <begin position="154"/>
        <end position="175"/>
    </location>
</feature>
<dbReference type="PROSITE" id="PS51986">
    <property type="entry name" value="GS_BETA_GRASP"/>
    <property type="match status" value="1"/>
</dbReference>
<dbReference type="EMBL" id="FOLY01000006">
    <property type="protein sequence ID" value="SFC81799.1"/>
    <property type="molecule type" value="Genomic_DNA"/>
</dbReference>
<dbReference type="PANTHER" id="PTHR43785">
    <property type="entry name" value="GAMMA-GLUTAMYLPUTRESCINE SYNTHETASE"/>
    <property type="match status" value="1"/>
</dbReference>
<dbReference type="GO" id="GO:0006542">
    <property type="term" value="P:glutamine biosynthetic process"/>
    <property type="evidence" value="ECO:0007669"/>
    <property type="project" value="InterPro"/>
</dbReference>
<reference evidence="10" key="1">
    <citation type="submission" date="2016-10" db="EMBL/GenBank/DDBJ databases">
        <authorList>
            <person name="Varghese N."/>
            <person name="Submissions S."/>
        </authorList>
    </citation>
    <scope>NUCLEOTIDE SEQUENCE [LARGE SCALE GENOMIC DNA]</scope>
    <source>
        <strain evidence="10">DSM 23439</strain>
    </source>
</reference>
<keyword evidence="1 9" id="KW-0436">Ligase</keyword>
<dbReference type="InterPro" id="IPR008147">
    <property type="entry name" value="Gln_synt_N"/>
</dbReference>
<gene>
    <name evidence="9" type="ORF">SAMN05421848_2863</name>
</gene>
<proteinExistence type="inferred from homology"/>
<evidence type="ECO:0000256" key="4">
    <source>
        <dbReference type="PROSITE-ProRule" id="PRU01330"/>
    </source>
</evidence>
<name>A0A1I1M8T7_9GAMM</name>
<dbReference type="RefSeq" id="WP_090135355.1">
    <property type="nucleotide sequence ID" value="NZ_FOLY01000006.1"/>
</dbReference>
<dbReference type="SUPFAM" id="SSF54368">
    <property type="entry name" value="Glutamine synthetase, N-terminal domain"/>
    <property type="match status" value="1"/>
</dbReference>
<evidence type="ECO:0000256" key="3">
    <source>
        <dbReference type="ARBA" id="ARBA00022840"/>
    </source>
</evidence>
<dbReference type="Pfam" id="PF00120">
    <property type="entry name" value="Gln-synt_C"/>
    <property type="match status" value="1"/>
</dbReference>
<organism evidence="9 10">
    <name type="scientific">Kushneria avicenniae</name>
    <dbReference type="NCBI Taxonomy" id="402385"/>
    <lineage>
        <taxon>Bacteria</taxon>
        <taxon>Pseudomonadati</taxon>
        <taxon>Pseudomonadota</taxon>
        <taxon>Gammaproteobacteria</taxon>
        <taxon>Oceanospirillales</taxon>
        <taxon>Halomonadaceae</taxon>
        <taxon>Kushneria</taxon>
    </lineage>
</organism>
<dbReference type="Gene3D" id="3.30.590.10">
    <property type="entry name" value="Glutamine synthetase/guanido kinase, catalytic domain"/>
    <property type="match status" value="1"/>
</dbReference>
<evidence type="ECO:0000256" key="6">
    <source>
        <dbReference type="SAM" id="MobiDB-lite"/>
    </source>
</evidence>
<dbReference type="SUPFAM" id="SSF55931">
    <property type="entry name" value="Glutamine synthetase/guanido kinase"/>
    <property type="match status" value="1"/>
</dbReference>
<dbReference type="PROSITE" id="PS51987">
    <property type="entry name" value="GS_CATALYTIC"/>
    <property type="match status" value="1"/>
</dbReference>
<dbReference type="GO" id="GO:0006598">
    <property type="term" value="P:polyamine catabolic process"/>
    <property type="evidence" value="ECO:0007669"/>
    <property type="project" value="TreeGrafter"/>
</dbReference>
<dbReference type="SMART" id="SM01230">
    <property type="entry name" value="Gln-synt_C"/>
    <property type="match status" value="1"/>
</dbReference>
<keyword evidence="10" id="KW-1185">Reference proteome</keyword>
<keyword evidence="2" id="KW-0547">Nucleotide-binding</keyword>
<dbReference type="Gene3D" id="3.10.20.70">
    <property type="entry name" value="Glutamine synthetase, N-terminal domain"/>
    <property type="match status" value="1"/>
</dbReference>
<dbReference type="InterPro" id="IPR014746">
    <property type="entry name" value="Gln_synth/guanido_kin_cat_dom"/>
</dbReference>
<evidence type="ECO:0000256" key="2">
    <source>
        <dbReference type="ARBA" id="ARBA00022741"/>
    </source>
</evidence>
<keyword evidence="3" id="KW-0067">ATP-binding</keyword>
<comment type="similarity">
    <text evidence="4 5">Belongs to the glutamine synthetase family.</text>
</comment>
<evidence type="ECO:0000313" key="9">
    <source>
        <dbReference type="EMBL" id="SFC81799.1"/>
    </source>
</evidence>
<sequence>MTDTSATGPFEARQFLDAHPEITQIDVLISDLNGVLRGKRIPRASLEEAWTSGVNLPASIFALDITGNMVEETGLGLDSGDGDRACLPIPGTLVPVSWHRRTPTAQLLMTMVEPDGSGWNADPRQVLARVLEGFTRQGLTPVVAIEQEFYLLDAERNDRGQPQPPRSPLTGERARSSQLYSISELDEYADFIDAIHEACAQQGLPLDTALKECAPGQFEINLRHRDDALRACDDAVMLKRAIKGVAQQQGFEATFMAKPWGNEAGSGTHVHISLLDEDGRNVFAARDKNPMGSALLHQAIAGVLELMPASMAACAPNLNAFRRFQPGLYVPMTPSWGLDNRSVAVRIPSGPTAATRLEHRVAGADVNVYLLCAVLLASMAHGLDEQLTPPPPIEGNAYTQLDATLPDSWGVALELWMESDVLGERLGRGFQQIYYANRQAERALAQRTVSALEYDWYLRLV</sequence>
<protein>
    <submittedName>
        <fullName evidence="9">Glutamate--putrescine ligase</fullName>
    </submittedName>
</protein>
<evidence type="ECO:0000259" key="8">
    <source>
        <dbReference type="PROSITE" id="PS51987"/>
    </source>
</evidence>
<dbReference type="InterPro" id="IPR036651">
    <property type="entry name" value="Gln_synt_N_sf"/>
</dbReference>
<evidence type="ECO:0000256" key="5">
    <source>
        <dbReference type="RuleBase" id="RU000384"/>
    </source>
</evidence>